<evidence type="ECO:0000256" key="1">
    <source>
        <dbReference type="ARBA" id="ARBA00022536"/>
    </source>
</evidence>
<dbReference type="KEGG" id="bbat:Bdt_1271"/>
<dbReference type="OrthoDB" id="6057489at2"/>
<evidence type="ECO:0000256" key="4">
    <source>
        <dbReference type="SAM" id="SignalP"/>
    </source>
</evidence>
<feature type="domain" description="Teneurin-like YD-shell" evidence="5">
    <location>
        <begin position="304"/>
        <end position="496"/>
    </location>
</feature>
<dbReference type="Gene3D" id="2.180.10.10">
    <property type="entry name" value="RHS repeat-associated core"/>
    <property type="match status" value="1"/>
</dbReference>
<dbReference type="AlphaFoldDB" id="K7YWA0"/>
<keyword evidence="2" id="KW-0677">Repeat</keyword>
<evidence type="ECO:0000256" key="2">
    <source>
        <dbReference type="ARBA" id="ARBA00022737"/>
    </source>
</evidence>
<dbReference type="RefSeq" id="WP_015090435.1">
    <property type="nucleotide sequence ID" value="NC_019567.1"/>
</dbReference>
<dbReference type="EMBL" id="CP002930">
    <property type="protein sequence ID" value="AFY00970.1"/>
    <property type="molecule type" value="Genomic_DNA"/>
</dbReference>
<dbReference type="SUPFAM" id="SSF101898">
    <property type="entry name" value="NHL repeat"/>
    <property type="match status" value="1"/>
</dbReference>
<dbReference type="Proteomes" id="UP000010074">
    <property type="component" value="Chromosome"/>
</dbReference>
<evidence type="ECO:0000313" key="6">
    <source>
        <dbReference type="EMBL" id="AFY00970.1"/>
    </source>
</evidence>
<evidence type="ECO:0000256" key="3">
    <source>
        <dbReference type="ARBA" id="ARBA00023157"/>
    </source>
</evidence>
<protein>
    <recommendedName>
        <fullName evidence="5">Teneurin-like YD-shell domain-containing protein</fullName>
    </recommendedName>
</protein>
<dbReference type="InterPro" id="IPR056823">
    <property type="entry name" value="TEN-like_YD-shell"/>
</dbReference>
<dbReference type="Pfam" id="PF25023">
    <property type="entry name" value="TEN_YD-shell"/>
    <property type="match status" value="1"/>
</dbReference>
<gene>
    <name evidence="6" type="ORF">Bdt_1271</name>
</gene>
<dbReference type="PANTHER" id="PTHR11219">
    <property type="entry name" value="TENEURIN AND N-ACETYLGLUCOSAMINE-1-PHOSPHODIESTER ALPHA-N-ACETYLGLUCOSAMINIDASE"/>
    <property type="match status" value="1"/>
</dbReference>
<name>K7YWA0_BDEBC</name>
<proteinExistence type="predicted"/>
<evidence type="ECO:0000313" key="7">
    <source>
        <dbReference type="Proteomes" id="UP000010074"/>
    </source>
</evidence>
<keyword evidence="1" id="KW-0245">EGF-like domain</keyword>
<dbReference type="PANTHER" id="PTHR11219:SF69">
    <property type="entry name" value="TENEURIN-A"/>
    <property type="match status" value="1"/>
</dbReference>
<keyword evidence="3" id="KW-1015">Disulfide bond</keyword>
<organism evidence="6 7">
    <name type="scientific">Bdellovibrio bacteriovorus str. Tiberius</name>
    <dbReference type="NCBI Taxonomy" id="1069642"/>
    <lineage>
        <taxon>Bacteria</taxon>
        <taxon>Pseudomonadati</taxon>
        <taxon>Bdellovibrionota</taxon>
        <taxon>Bdellovibrionia</taxon>
        <taxon>Bdellovibrionales</taxon>
        <taxon>Pseudobdellovibrionaceae</taxon>
        <taxon>Bdellovibrio</taxon>
    </lineage>
</organism>
<reference evidence="6 7" key="1">
    <citation type="journal article" date="2012" name="BMC Genomics">
        <title>Genome analysis of a simultaneously predatory and prey-independent, novel Bdellovibrio bacteriovorus from the River Tiber, supports in silico predictions of both ancient and recent lateral gene transfer from diverse bacteria.</title>
        <authorList>
            <person name="Hobley L."/>
            <person name="Lerner T.R."/>
            <person name="Williams L.E."/>
            <person name="Lambert C."/>
            <person name="Till R."/>
            <person name="Milner D.S."/>
            <person name="Basford S.M."/>
            <person name="Capeness M.J."/>
            <person name="Fenton A.K."/>
            <person name="Atterbury R.J."/>
            <person name="Harris M.A."/>
            <person name="Sockett R.E."/>
        </authorList>
    </citation>
    <scope>NUCLEOTIDE SEQUENCE [LARGE SCALE GENOMIC DNA]</scope>
    <source>
        <strain evidence="6 7">Tiberius</strain>
    </source>
</reference>
<dbReference type="InterPro" id="IPR006530">
    <property type="entry name" value="YD"/>
</dbReference>
<keyword evidence="4" id="KW-0732">Signal</keyword>
<dbReference type="STRING" id="1069642.Bdt_1271"/>
<sequence>MRAVFVLAVLTNIFCVRNVSAQTCEETRAVTLKGTIDSCGPNKCDYFQYETICWSYRTTLKSISAGGLTGVEGICGQTVVQDKFYPDSPPWHSSDYSEASWGIVYDCEKMIVNPPASGGGAGGGSGGPPGGCPIDGSIVYAEDGTLTEEVGVVGGMSLAYHSGFQAGKNGDFELEVVLSGASVRDHITSFSLETRRSGVLVDTASFLNNVVNQSYTYIWDGLDTLGSEKALSAEFEVKLTENSPTGSFTSIIQKTLGHLDAKGYGLGGWLPKQLKVYDAATKRLYNAMGGYVNVEAKPYGTSGNVMVADGDGHEVYIFDGSGRHLSTKTSLTGSNKYTFTYDLQKRLTEISEPFGRVIAFNRNSSGDLLSITAPNGQITSIALDVNGYVSSFANPGGEVFSVTYFGTKGLLHTFQKPNGEVSTFEYSSKGVVTKDTHSGGYFFELVRNLNSSYSFDVNVVSAEGRVAQIISSLSEDGAVNRTSTAPSGVVQTSSYSQSSGAYYRNDIYHGVNHSISSIDDQRFGNMVRFPQSVSTVFNGGSSRTLEQSQNVTLSDPNDPFSILTWQECS</sequence>
<feature type="chain" id="PRO_5003913882" description="Teneurin-like YD-shell domain-containing protein" evidence="4">
    <location>
        <begin position="22"/>
        <end position="569"/>
    </location>
</feature>
<accession>K7YWA0</accession>
<feature type="signal peptide" evidence="4">
    <location>
        <begin position="1"/>
        <end position="21"/>
    </location>
</feature>
<evidence type="ECO:0000259" key="5">
    <source>
        <dbReference type="Pfam" id="PF25023"/>
    </source>
</evidence>
<dbReference type="NCBIfam" id="TIGR01643">
    <property type="entry name" value="YD_repeat_2x"/>
    <property type="match status" value="1"/>
</dbReference>
<dbReference type="HOGENOM" id="CLU_478724_0_0_7"/>
<dbReference type="InterPro" id="IPR051216">
    <property type="entry name" value="Teneurin"/>
</dbReference>
<dbReference type="PATRIC" id="fig|1069642.3.peg.1255"/>